<organism evidence="4 5">
    <name type="scientific">Pseudoduganella chitinolytica</name>
    <dbReference type="NCBI Taxonomy" id="34070"/>
    <lineage>
        <taxon>Bacteria</taxon>
        <taxon>Pseudomonadati</taxon>
        <taxon>Pseudomonadota</taxon>
        <taxon>Betaproteobacteria</taxon>
        <taxon>Burkholderiales</taxon>
        <taxon>Oxalobacteraceae</taxon>
        <taxon>Telluria group</taxon>
        <taxon>Pseudoduganella</taxon>
    </lineage>
</organism>
<protein>
    <submittedName>
        <fullName evidence="4">Xanthine dehydrogenase family protein subunit M</fullName>
    </submittedName>
</protein>
<name>A0ABY8BDX1_9BURK</name>
<dbReference type="EMBL" id="CP119083">
    <property type="protein sequence ID" value="WEF32917.1"/>
    <property type="molecule type" value="Genomic_DNA"/>
</dbReference>
<dbReference type="RefSeq" id="WP_277415632.1">
    <property type="nucleotide sequence ID" value="NZ_CP119083.1"/>
</dbReference>
<evidence type="ECO:0000256" key="1">
    <source>
        <dbReference type="ARBA" id="ARBA00022827"/>
    </source>
</evidence>
<reference evidence="4 5" key="1">
    <citation type="submission" date="2023-02" db="EMBL/GenBank/DDBJ databases">
        <title>Gemone sequence of Telluria chitinolytica ACM 3522T.</title>
        <authorList>
            <person name="Frediansyah A."/>
            <person name="Miess H."/>
            <person name="Gross H."/>
        </authorList>
    </citation>
    <scope>NUCLEOTIDE SEQUENCE [LARGE SCALE GENOMIC DNA]</scope>
    <source>
        <strain evidence="4 5">ACM 3522</strain>
    </source>
</reference>
<dbReference type="InterPro" id="IPR036683">
    <property type="entry name" value="CO_DH_flav_C_dom_sf"/>
</dbReference>
<dbReference type="PANTHER" id="PTHR42659:SF1">
    <property type="entry name" value="OXIDOREDUCTASE"/>
    <property type="match status" value="1"/>
</dbReference>
<dbReference type="InterPro" id="IPR016166">
    <property type="entry name" value="FAD-bd_PCMH"/>
</dbReference>
<dbReference type="InterPro" id="IPR051312">
    <property type="entry name" value="Diverse_Substr_Oxidored"/>
</dbReference>
<dbReference type="PANTHER" id="PTHR42659">
    <property type="entry name" value="XANTHINE DEHYDROGENASE SUBUNIT C-RELATED"/>
    <property type="match status" value="1"/>
</dbReference>
<dbReference type="SUPFAM" id="SSF55447">
    <property type="entry name" value="CO dehydrogenase flavoprotein C-terminal domain-like"/>
    <property type="match status" value="1"/>
</dbReference>
<evidence type="ECO:0000256" key="2">
    <source>
        <dbReference type="SAM" id="MobiDB-lite"/>
    </source>
</evidence>
<accession>A0ABY8BDX1</accession>
<dbReference type="InterPro" id="IPR016167">
    <property type="entry name" value="FAD-bd_PCMH_sub1"/>
</dbReference>
<keyword evidence="5" id="KW-1185">Reference proteome</keyword>
<sequence>MNPFAYSRPTDVDGALRQVAANGSADAPLASTPGPTAPPDLAPAANAATPAAANQYEVRFVAGGTNLLDLLKEGVLVAPKLVDINRLPFDRIEETPDGGLLLGALARNADTAYHPLVKERYPLLADAILAGASPQLRNMASNGGNLLQRTRCYYFYDVATPCNKRTPGSGCSAIGGVTRQHAILGTSEHCIATHPSDMCVALAALEAVVHVQSVRGKREIAFAEFHRLPGDRPDIDTTLAPDELITHIALPPALQFAGHSAYLKLRERLSYAFALASVAAALDLADDGTIRTSRIALGGVAHKPWRRPDAEALLQGQRPSPELFARVAEALLAGAVGRGSNDFKIALARNAIVRALQVAANGTVTNWNVSTPDLGGQQ</sequence>
<dbReference type="InterPro" id="IPR002346">
    <property type="entry name" value="Mopterin_DH_FAD-bd"/>
</dbReference>
<feature type="domain" description="FAD-binding PCMH-type" evidence="3">
    <location>
        <begin position="21"/>
        <end position="255"/>
    </location>
</feature>
<dbReference type="InterPro" id="IPR016169">
    <property type="entry name" value="FAD-bd_PCMH_sub2"/>
</dbReference>
<proteinExistence type="predicted"/>
<dbReference type="InterPro" id="IPR005107">
    <property type="entry name" value="CO_DH_flav_C"/>
</dbReference>
<dbReference type="Gene3D" id="3.30.465.10">
    <property type="match status" value="2"/>
</dbReference>
<gene>
    <name evidence="4" type="ORF">PX653_26570</name>
</gene>
<dbReference type="Gene3D" id="3.30.390.50">
    <property type="entry name" value="CO dehydrogenase flavoprotein, C-terminal domain"/>
    <property type="match status" value="1"/>
</dbReference>
<dbReference type="SUPFAM" id="SSF56176">
    <property type="entry name" value="FAD-binding/transporter-associated domain-like"/>
    <property type="match status" value="1"/>
</dbReference>
<keyword evidence="1" id="KW-0285">Flavoprotein</keyword>
<dbReference type="SMART" id="SM01092">
    <property type="entry name" value="CO_deh_flav_C"/>
    <property type="match status" value="1"/>
</dbReference>
<dbReference type="InterPro" id="IPR036318">
    <property type="entry name" value="FAD-bd_PCMH-like_sf"/>
</dbReference>
<dbReference type="Proteomes" id="UP001216510">
    <property type="component" value="Chromosome"/>
</dbReference>
<dbReference type="Gene3D" id="3.30.43.10">
    <property type="entry name" value="Uridine Diphospho-n-acetylenolpyruvylglucosamine Reductase, domain 2"/>
    <property type="match status" value="1"/>
</dbReference>
<dbReference type="Pfam" id="PF03450">
    <property type="entry name" value="CO_deh_flav_C"/>
    <property type="match status" value="1"/>
</dbReference>
<evidence type="ECO:0000259" key="3">
    <source>
        <dbReference type="PROSITE" id="PS51387"/>
    </source>
</evidence>
<evidence type="ECO:0000313" key="4">
    <source>
        <dbReference type="EMBL" id="WEF32917.1"/>
    </source>
</evidence>
<keyword evidence="1" id="KW-0274">FAD</keyword>
<dbReference type="PROSITE" id="PS51387">
    <property type="entry name" value="FAD_PCMH"/>
    <property type="match status" value="1"/>
</dbReference>
<dbReference type="Pfam" id="PF00941">
    <property type="entry name" value="FAD_binding_5"/>
    <property type="match status" value="1"/>
</dbReference>
<feature type="region of interest" description="Disordered" evidence="2">
    <location>
        <begin position="25"/>
        <end position="48"/>
    </location>
</feature>
<evidence type="ECO:0000313" key="5">
    <source>
        <dbReference type="Proteomes" id="UP001216510"/>
    </source>
</evidence>